<evidence type="ECO:0000313" key="2">
    <source>
        <dbReference type="Proteomes" id="UP000054248"/>
    </source>
</evidence>
<protein>
    <submittedName>
        <fullName evidence="1">Uncharacterized protein</fullName>
    </submittedName>
</protein>
<keyword evidence="2" id="KW-1185">Reference proteome</keyword>
<name>A0A0C3MGV8_9AGAM</name>
<reference evidence="1 2" key="1">
    <citation type="submission" date="2014-04" db="EMBL/GenBank/DDBJ databases">
        <authorList>
            <consortium name="DOE Joint Genome Institute"/>
            <person name="Kuo A."/>
            <person name="Girlanda M."/>
            <person name="Perotto S."/>
            <person name="Kohler A."/>
            <person name="Nagy L.G."/>
            <person name="Floudas D."/>
            <person name="Copeland A."/>
            <person name="Barry K.W."/>
            <person name="Cichocki N."/>
            <person name="Veneault-Fourrey C."/>
            <person name="LaButti K."/>
            <person name="Lindquist E.A."/>
            <person name="Lipzen A."/>
            <person name="Lundell T."/>
            <person name="Morin E."/>
            <person name="Murat C."/>
            <person name="Sun H."/>
            <person name="Tunlid A."/>
            <person name="Henrissat B."/>
            <person name="Grigoriev I.V."/>
            <person name="Hibbett D.S."/>
            <person name="Martin F."/>
            <person name="Nordberg H.P."/>
            <person name="Cantor M.N."/>
            <person name="Hua S.X."/>
        </authorList>
    </citation>
    <scope>NUCLEOTIDE SEQUENCE [LARGE SCALE GENOMIC DNA]</scope>
    <source>
        <strain evidence="1 2">MUT 4182</strain>
    </source>
</reference>
<dbReference type="AlphaFoldDB" id="A0A0C3MGV8"/>
<organism evidence="1 2">
    <name type="scientific">Tulasnella calospora MUT 4182</name>
    <dbReference type="NCBI Taxonomy" id="1051891"/>
    <lineage>
        <taxon>Eukaryota</taxon>
        <taxon>Fungi</taxon>
        <taxon>Dikarya</taxon>
        <taxon>Basidiomycota</taxon>
        <taxon>Agaricomycotina</taxon>
        <taxon>Agaricomycetes</taxon>
        <taxon>Cantharellales</taxon>
        <taxon>Tulasnellaceae</taxon>
        <taxon>Tulasnella</taxon>
    </lineage>
</organism>
<reference evidence="2" key="2">
    <citation type="submission" date="2015-01" db="EMBL/GenBank/DDBJ databases">
        <title>Evolutionary Origins and Diversification of the Mycorrhizal Mutualists.</title>
        <authorList>
            <consortium name="DOE Joint Genome Institute"/>
            <consortium name="Mycorrhizal Genomics Consortium"/>
            <person name="Kohler A."/>
            <person name="Kuo A."/>
            <person name="Nagy L.G."/>
            <person name="Floudas D."/>
            <person name="Copeland A."/>
            <person name="Barry K.W."/>
            <person name="Cichocki N."/>
            <person name="Veneault-Fourrey C."/>
            <person name="LaButti K."/>
            <person name="Lindquist E.A."/>
            <person name="Lipzen A."/>
            <person name="Lundell T."/>
            <person name="Morin E."/>
            <person name="Murat C."/>
            <person name="Riley R."/>
            <person name="Ohm R."/>
            <person name="Sun H."/>
            <person name="Tunlid A."/>
            <person name="Henrissat B."/>
            <person name="Grigoriev I.V."/>
            <person name="Hibbett D.S."/>
            <person name="Martin F."/>
        </authorList>
    </citation>
    <scope>NUCLEOTIDE SEQUENCE [LARGE SCALE GENOMIC DNA]</scope>
    <source>
        <strain evidence="2">MUT 4182</strain>
    </source>
</reference>
<accession>A0A0C3MGV8</accession>
<sequence length="107" mass="11730">MARVTSFARFTSLVASARQLARGGPQIGSDSEPKPDVQCGLGQQRLMERAFPVWMIPRKTLFNGTWSGTIFRYGQAASSSSSSPLSVVLSYGDASTIIINRRFDRTK</sequence>
<dbReference type="EMBL" id="KN822951">
    <property type="protein sequence ID" value="KIO32937.1"/>
    <property type="molecule type" value="Genomic_DNA"/>
</dbReference>
<proteinExistence type="predicted"/>
<dbReference type="HOGENOM" id="CLU_2211889_0_0_1"/>
<evidence type="ECO:0000313" key="1">
    <source>
        <dbReference type="EMBL" id="KIO32937.1"/>
    </source>
</evidence>
<gene>
    <name evidence="1" type="ORF">M407DRAFT_18097</name>
</gene>
<dbReference type="Proteomes" id="UP000054248">
    <property type="component" value="Unassembled WGS sequence"/>
</dbReference>